<evidence type="ECO:0000256" key="1">
    <source>
        <dbReference type="SAM" id="MobiDB-lite"/>
    </source>
</evidence>
<comment type="caution">
    <text evidence="2">The sequence shown here is derived from an EMBL/GenBank/DDBJ whole genome shotgun (WGS) entry which is preliminary data.</text>
</comment>
<feature type="compositionally biased region" description="Low complexity" evidence="1">
    <location>
        <begin position="314"/>
        <end position="330"/>
    </location>
</feature>
<protein>
    <submittedName>
        <fullName evidence="2">Uncharacterized protein</fullName>
    </submittedName>
</protein>
<dbReference type="OMA" id="WIVLKGG"/>
<dbReference type="AlphaFoldDB" id="A0A0N1HWM5"/>
<proteinExistence type="predicted"/>
<dbReference type="EMBL" id="LJSK01000193">
    <property type="protein sequence ID" value="KPI85345.1"/>
    <property type="molecule type" value="Genomic_DNA"/>
</dbReference>
<name>A0A0N1HWM5_LEPSE</name>
<feature type="compositionally biased region" description="Polar residues" evidence="1">
    <location>
        <begin position="331"/>
        <end position="342"/>
    </location>
</feature>
<keyword evidence="3" id="KW-1185">Reference proteome</keyword>
<sequence length="350" mass="37730">MPSRNGGMRRPVEEKMLLAELSKIFHVAKANHKEQRNAHHTSSRGAAAAAPAADERQRKKMSSRSAVKDTRRGSQRRSQHGGSIWMVMKGGFAPRVVPLASNVAVVDARAQQRAALSEARRVAALKEAEAFVESAWQQARESELVNSDNTPTEEGDAYLAEQYATASAMLAPAPVGAFLHQLVDTHGAAAGTPENPSTTPDFALSRAEWEDVCTREAAILFRYRTSATPATSAEDYFKEQQHAREQRYGFTTAEPTVSSGADAAPTKCIVRLRDSQRNKHTSVLSTAKAINYFKSNIGQVLRKELAGSSLPRGAAGEAESGAAAATAATSLKGSQKPANTAHSPKKRRKR</sequence>
<accession>A0A0N1HWM5</accession>
<feature type="region of interest" description="Disordered" evidence="1">
    <location>
        <begin position="28"/>
        <end position="82"/>
    </location>
</feature>
<reference evidence="2 3" key="1">
    <citation type="journal article" date="2015" name="PLoS Pathog.">
        <title>Leptomonas seymouri: Adaptations to the Dixenous Life Cycle Analyzed by Genome Sequencing, Transcriptome Profiling and Co-infection with Leishmania donovani.</title>
        <authorList>
            <person name="Kraeva N."/>
            <person name="Butenko A."/>
            <person name="Hlavacova J."/>
            <person name="Kostygov A."/>
            <person name="Myskova J."/>
            <person name="Grybchuk D."/>
            <person name="Lestinova T."/>
            <person name="Votypka J."/>
            <person name="Volf P."/>
            <person name="Opperdoes F."/>
            <person name="Flegontov P."/>
            <person name="Lukes J."/>
            <person name="Yurchenko V."/>
        </authorList>
    </citation>
    <scope>NUCLEOTIDE SEQUENCE [LARGE SCALE GENOMIC DNA]</scope>
    <source>
        <strain evidence="2 3">ATCC 30220</strain>
    </source>
</reference>
<feature type="region of interest" description="Disordered" evidence="1">
    <location>
        <begin position="308"/>
        <end position="350"/>
    </location>
</feature>
<dbReference type="OrthoDB" id="272172at2759"/>
<dbReference type="Proteomes" id="UP000038009">
    <property type="component" value="Unassembled WGS sequence"/>
</dbReference>
<dbReference type="VEuPathDB" id="TriTrypDB:Lsey_0193_0080"/>
<organism evidence="2 3">
    <name type="scientific">Leptomonas seymouri</name>
    <dbReference type="NCBI Taxonomy" id="5684"/>
    <lineage>
        <taxon>Eukaryota</taxon>
        <taxon>Discoba</taxon>
        <taxon>Euglenozoa</taxon>
        <taxon>Kinetoplastea</taxon>
        <taxon>Metakinetoplastina</taxon>
        <taxon>Trypanosomatida</taxon>
        <taxon>Trypanosomatidae</taxon>
        <taxon>Leishmaniinae</taxon>
        <taxon>Leptomonas</taxon>
    </lineage>
</organism>
<evidence type="ECO:0000313" key="2">
    <source>
        <dbReference type="EMBL" id="KPI85345.1"/>
    </source>
</evidence>
<gene>
    <name evidence="2" type="ORF">ABL78_5600</name>
</gene>
<evidence type="ECO:0000313" key="3">
    <source>
        <dbReference type="Proteomes" id="UP000038009"/>
    </source>
</evidence>